<gene>
    <name evidence="1" type="ORF">GCM10017786_53930</name>
</gene>
<evidence type="ECO:0000313" key="1">
    <source>
        <dbReference type="EMBL" id="GHF13143.1"/>
    </source>
</evidence>
<dbReference type="EMBL" id="BNAU01000006">
    <property type="protein sequence ID" value="GHF13143.1"/>
    <property type="molecule type" value="Genomic_DNA"/>
</dbReference>
<dbReference type="RefSeq" id="WP_229874718.1">
    <property type="nucleotide sequence ID" value="NZ_BNAU01000006.1"/>
</dbReference>
<reference evidence="2" key="1">
    <citation type="journal article" date="2019" name="Int. J. Syst. Evol. Microbiol.">
        <title>The Global Catalogue of Microorganisms (GCM) 10K type strain sequencing project: providing services to taxonomists for standard genome sequencing and annotation.</title>
        <authorList>
            <consortium name="The Broad Institute Genomics Platform"/>
            <consortium name="The Broad Institute Genome Sequencing Center for Infectious Disease"/>
            <person name="Wu L."/>
            <person name="Ma J."/>
        </authorList>
    </citation>
    <scope>NUCLEOTIDE SEQUENCE [LARGE SCALE GENOMIC DNA]</scope>
    <source>
        <strain evidence="2">CGMCC 4.7677</strain>
    </source>
</reference>
<dbReference type="Proteomes" id="UP000605897">
    <property type="component" value="Unassembled WGS sequence"/>
</dbReference>
<accession>A0ABQ3JB54</accession>
<organism evidence="1 2">
    <name type="scientific">Amycolatopsis deserti</name>
    <dbReference type="NCBI Taxonomy" id="185696"/>
    <lineage>
        <taxon>Bacteria</taxon>
        <taxon>Bacillati</taxon>
        <taxon>Actinomycetota</taxon>
        <taxon>Actinomycetes</taxon>
        <taxon>Pseudonocardiales</taxon>
        <taxon>Pseudonocardiaceae</taxon>
        <taxon>Amycolatopsis</taxon>
    </lineage>
</organism>
<comment type="caution">
    <text evidence="1">The sequence shown here is derived from an EMBL/GenBank/DDBJ whole genome shotgun (WGS) entry which is preliminary data.</text>
</comment>
<evidence type="ECO:0000313" key="2">
    <source>
        <dbReference type="Proteomes" id="UP000605897"/>
    </source>
</evidence>
<evidence type="ECO:0008006" key="3">
    <source>
        <dbReference type="Google" id="ProtNLM"/>
    </source>
</evidence>
<keyword evidence="2" id="KW-1185">Reference proteome</keyword>
<name>A0ABQ3JB54_9PSEU</name>
<protein>
    <recommendedName>
        <fullName evidence="3">Tripartite tricarboxylate transporter substrate binding protein</fullName>
    </recommendedName>
</protein>
<proteinExistence type="predicted"/>
<sequence length="68" mass="6576">MRRSVARVLAGGVIAAAALGLGGGVASADEVPIWVVPGADAGPLLDPTIGLPTTVLAPVYGLLTELAG</sequence>